<feature type="compositionally biased region" description="Polar residues" evidence="11">
    <location>
        <begin position="277"/>
        <end position="286"/>
    </location>
</feature>
<evidence type="ECO:0000256" key="2">
    <source>
        <dbReference type="ARBA" id="ARBA00004123"/>
    </source>
</evidence>
<dbReference type="GO" id="GO:0034450">
    <property type="term" value="F:ubiquitin-ubiquitin ligase activity"/>
    <property type="evidence" value="ECO:0007669"/>
    <property type="project" value="InterPro"/>
</dbReference>
<evidence type="ECO:0000313" key="13">
    <source>
        <dbReference type="EMBL" id="SBS82704.1"/>
    </source>
</evidence>
<evidence type="ECO:0000256" key="4">
    <source>
        <dbReference type="ARBA" id="ARBA00004906"/>
    </source>
</evidence>
<dbReference type="Gene3D" id="3.30.40.10">
    <property type="entry name" value="Zinc/RING finger domain, C3HC4 (zinc finger)"/>
    <property type="match status" value="1"/>
</dbReference>
<dbReference type="Pfam" id="PF04564">
    <property type="entry name" value="U-box"/>
    <property type="match status" value="1"/>
</dbReference>
<feature type="compositionally biased region" description="Low complexity" evidence="11">
    <location>
        <begin position="290"/>
        <end position="336"/>
    </location>
</feature>
<dbReference type="FunFam" id="3.30.40.10:FF:000055">
    <property type="entry name" value="Ubiquitin conjugation factor e4 a"/>
    <property type="match status" value="1"/>
</dbReference>
<dbReference type="OrthoDB" id="20295at2759"/>
<dbReference type="EMBL" id="LT594626">
    <property type="protein sequence ID" value="SBT87332.1"/>
    <property type="molecule type" value="Genomic_DNA"/>
</dbReference>
<evidence type="ECO:0000259" key="12">
    <source>
        <dbReference type="PROSITE" id="PS51698"/>
    </source>
</evidence>
<keyword evidence="8" id="KW-0808">Transferase</keyword>
<dbReference type="EC" id="2.3.2.27" evidence="6"/>
<evidence type="ECO:0000256" key="7">
    <source>
        <dbReference type="ARBA" id="ARBA00022490"/>
    </source>
</evidence>
<feature type="region of interest" description="Disordered" evidence="11">
    <location>
        <begin position="1276"/>
        <end position="1331"/>
    </location>
</feature>
<dbReference type="KEGG" id="pmal:PMUG01_05019500"/>
<dbReference type="UniPathway" id="UPA00143"/>
<keyword evidence="16" id="KW-1185">Reference proteome</keyword>
<dbReference type="InterPro" id="IPR019474">
    <property type="entry name" value="Ub_conjug_fac_E4_core"/>
</dbReference>
<evidence type="ECO:0000256" key="9">
    <source>
        <dbReference type="ARBA" id="ARBA00022786"/>
    </source>
</evidence>
<dbReference type="GO" id="GO:0000209">
    <property type="term" value="P:protein polyubiquitination"/>
    <property type="evidence" value="ECO:0007669"/>
    <property type="project" value="TreeGrafter"/>
</dbReference>
<evidence type="ECO:0000256" key="10">
    <source>
        <dbReference type="ARBA" id="ARBA00023242"/>
    </source>
</evidence>
<keyword evidence="9" id="KW-0833">Ubl conjugation pathway</keyword>
<feature type="region of interest" description="Disordered" evidence="11">
    <location>
        <begin position="709"/>
        <end position="750"/>
    </location>
</feature>
<feature type="compositionally biased region" description="Low complexity" evidence="11">
    <location>
        <begin position="967"/>
        <end position="988"/>
    </location>
</feature>
<feature type="compositionally biased region" description="Basic and acidic residues" evidence="11">
    <location>
        <begin position="722"/>
        <end position="747"/>
    </location>
</feature>
<dbReference type="GeneID" id="39867237"/>
<evidence type="ECO:0000313" key="15">
    <source>
        <dbReference type="Proteomes" id="UP000078597"/>
    </source>
</evidence>
<keyword evidence="7" id="KW-0963">Cytoplasm</keyword>
<dbReference type="GO" id="GO:0005634">
    <property type="term" value="C:nucleus"/>
    <property type="evidence" value="ECO:0007669"/>
    <property type="project" value="UniProtKB-SubCell"/>
</dbReference>
<dbReference type="GO" id="GO:0005737">
    <property type="term" value="C:cytoplasm"/>
    <property type="evidence" value="ECO:0007669"/>
    <property type="project" value="UniProtKB-SubCell"/>
</dbReference>
<dbReference type="Proteomes" id="UP000078597">
    <property type="component" value="Unassembled WGS sequence"/>
</dbReference>
<evidence type="ECO:0000256" key="6">
    <source>
        <dbReference type="ARBA" id="ARBA00012483"/>
    </source>
</evidence>
<feature type="region of interest" description="Disordered" evidence="11">
    <location>
        <begin position="1013"/>
        <end position="1037"/>
    </location>
</feature>
<reference evidence="14 16" key="3">
    <citation type="submission" date="2016-06" db="EMBL/GenBank/DDBJ databases">
        <authorList>
            <consortium name="Pathogen Informatics"/>
        </authorList>
    </citation>
    <scope>NUCLEOTIDE SEQUENCE [LARGE SCALE GENOMIC DNA]</scope>
</reference>
<dbReference type="InterPro" id="IPR003613">
    <property type="entry name" value="Ubox_domain"/>
</dbReference>
<comment type="catalytic activity">
    <reaction evidence="1">
        <text>S-ubiquitinyl-[E2 ubiquitin-conjugating enzyme]-L-cysteine + [acceptor protein]-L-lysine = [E2 ubiquitin-conjugating enzyme]-L-cysteine + N(6)-ubiquitinyl-[acceptor protein]-L-lysine.</text>
        <dbReference type="EC" id="2.3.2.27"/>
    </reaction>
</comment>
<feature type="domain" description="U-box" evidence="12">
    <location>
        <begin position="1201"/>
        <end position="1275"/>
    </location>
</feature>
<comment type="pathway">
    <text evidence="4">Protein modification; protein ubiquitination.</text>
</comment>
<name>A0A1A8VTN6_PLAMA</name>
<evidence type="ECO:0000313" key="14">
    <source>
        <dbReference type="EMBL" id="SBT87332.1"/>
    </source>
</evidence>
<dbReference type="OMA" id="YMNIHTW"/>
<evidence type="ECO:0000256" key="11">
    <source>
        <dbReference type="SAM" id="MobiDB-lite"/>
    </source>
</evidence>
<accession>A0A1A8VTN6</accession>
<proteinExistence type="inferred from homology"/>
<dbReference type="PANTHER" id="PTHR13931:SF2">
    <property type="entry name" value="UBIQUITIN CONJUGATION FACTOR E4 B"/>
    <property type="match status" value="1"/>
</dbReference>
<dbReference type="GO" id="GO:0000151">
    <property type="term" value="C:ubiquitin ligase complex"/>
    <property type="evidence" value="ECO:0007669"/>
    <property type="project" value="InterPro"/>
</dbReference>
<organism evidence="13 15">
    <name type="scientific">Plasmodium malariae</name>
    <dbReference type="NCBI Taxonomy" id="5858"/>
    <lineage>
        <taxon>Eukaryota</taxon>
        <taxon>Sar</taxon>
        <taxon>Alveolata</taxon>
        <taxon>Apicomplexa</taxon>
        <taxon>Aconoidasida</taxon>
        <taxon>Haemosporida</taxon>
        <taxon>Plasmodiidae</taxon>
        <taxon>Plasmodium</taxon>
        <taxon>Plasmodium (Plasmodium)</taxon>
    </lineage>
</organism>
<dbReference type="InterPro" id="IPR045132">
    <property type="entry name" value="UBE4"/>
</dbReference>
<dbReference type="Proteomes" id="UP000219813">
    <property type="component" value="Chromosome 5"/>
</dbReference>
<feature type="region of interest" description="Disordered" evidence="11">
    <location>
        <begin position="954"/>
        <end position="994"/>
    </location>
</feature>
<feature type="compositionally biased region" description="Basic and acidic residues" evidence="11">
    <location>
        <begin position="954"/>
        <end position="966"/>
    </location>
</feature>
<dbReference type="VEuPathDB" id="PlasmoDB:PmUG01_05019500"/>
<keyword evidence="10" id="KW-0539">Nucleus</keyword>
<reference evidence="15" key="1">
    <citation type="submission" date="2016-05" db="EMBL/GenBank/DDBJ databases">
        <authorList>
            <person name="Naeem Raeece"/>
        </authorList>
    </citation>
    <scope>NUCLEOTIDE SEQUENCE [LARGE SCALE GENOMIC DNA]</scope>
</reference>
<evidence type="ECO:0000313" key="16">
    <source>
        <dbReference type="Proteomes" id="UP000219813"/>
    </source>
</evidence>
<evidence type="ECO:0000256" key="5">
    <source>
        <dbReference type="ARBA" id="ARBA00007434"/>
    </source>
</evidence>
<feature type="compositionally biased region" description="Basic and acidic residues" evidence="11">
    <location>
        <begin position="1288"/>
        <end position="1331"/>
    </location>
</feature>
<comment type="similarity">
    <text evidence="5">Belongs to the ubiquitin conjugation factor E4 family.</text>
</comment>
<dbReference type="GO" id="GO:0036503">
    <property type="term" value="P:ERAD pathway"/>
    <property type="evidence" value="ECO:0007669"/>
    <property type="project" value="InterPro"/>
</dbReference>
<reference evidence="13" key="2">
    <citation type="submission" date="2016-05" db="EMBL/GenBank/DDBJ databases">
        <authorList>
            <person name="Lavstsen T."/>
            <person name="Jespersen J.S."/>
        </authorList>
    </citation>
    <scope>NUCLEOTIDE SEQUENCE [LARGE SCALE GENOMIC DNA]</scope>
</reference>
<dbReference type="RefSeq" id="XP_028860341.1">
    <property type="nucleotide sequence ID" value="XM_029003391.1"/>
</dbReference>
<dbReference type="InterPro" id="IPR013083">
    <property type="entry name" value="Znf_RING/FYVE/PHD"/>
</dbReference>
<feature type="region of interest" description="Disordered" evidence="11">
    <location>
        <begin position="258"/>
        <end position="336"/>
    </location>
</feature>
<evidence type="ECO:0000256" key="1">
    <source>
        <dbReference type="ARBA" id="ARBA00000900"/>
    </source>
</evidence>
<dbReference type="GO" id="GO:0006511">
    <property type="term" value="P:ubiquitin-dependent protein catabolic process"/>
    <property type="evidence" value="ECO:0007669"/>
    <property type="project" value="InterPro"/>
</dbReference>
<protein>
    <recommendedName>
        <fullName evidence="6">RING-type E3 ubiquitin transferase</fullName>
        <ecNumber evidence="6">2.3.2.27</ecNumber>
    </recommendedName>
</protein>
<dbReference type="SUPFAM" id="SSF57850">
    <property type="entry name" value="RING/U-box"/>
    <property type="match status" value="1"/>
</dbReference>
<comment type="subcellular location">
    <subcellularLocation>
        <location evidence="3">Cytoplasm</location>
    </subcellularLocation>
    <subcellularLocation>
        <location evidence="2">Nucleus</location>
    </subcellularLocation>
</comment>
<evidence type="ECO:0000256" key="8">
    <source>
        <dbReference type="ARBA" id="ARBA00022679"/>
    </source>
</evidence>
<dbReference type="PROSITE" id="PS51698">
    <property type="entry name" value="U_BOX"/>
    <property type="match status" value="1"/>
</dbReference>
<dbReference type="PANTHER" id="PTHR13931">
    <property type="entry name" value="UBIQUITINATION FACTOR E4"/>
    <property type="match status" value="1"/>
</dbReference>
<dbReference type="Pfam" id="PF10408">
    <property type="entry name" value="Ufd2P_core"/>
    <property type="match status" value="1"/>
</dbReference>
<evidence type="ECO:0000256" key="3">
    <source>
        <dbReference type="ARBA" id="ARBA00004496"/>
    </source>
</evidence>
<dbReference type="SMART" id="SM00504">
    <property type="entry name" value="Ubox"/>
    <property type="match status" value="1"/>
</dbReference>
<dbReference type="EMBL" id="FLQW01000228">
    <property type="protein sequence ID" value="SBS82704.1"/>
    <property type="molecule type" value="Genomic_DNA"/>
</dbReference>
<sequence>MLDKVVEDSLLQNMFQICLKKEESNNSKIHLESYEKELKENNEQLYLQVDYLYFILLHKIGYLHKHKKNCLSYLCSCSVRLLDKNFYKNYNIENKQIDNLINEILDQLVNSAIVFLENLDVYPNVKISNKERINIFYEFLKGSCTSRFLKKLLSVIEENDKNECEAQKQLNRFFIPILDLIFENLNSRSLIYPKNDVAVLLKFLTSFKQIADLVINNKSIFLYLNLHDRMKDNFLPAVNLQEELGSTSILDKSTNFQGSCEGLPTDSSPPNLPPFEGSTSGRNNISKDIGNSNTDNNSNNNNDASNSNDNMSSSNGNSSINSTGSNSNTNNSVSNNRCSAGIPGGINENLGRMDGFTNKKPCSKDKEVNSCGYNLQLNSMLGRLISPTIITMPNIINKEEIAMYKYFYNSGTNSLNKMTLSALKNIYMLLRRDMDWVLENCVEIIKNLLKGSNESKKKVLLWLNCIILSNEKKTKIMYHYSTYPQSLDNSYGLFLKLLGENSYGFCLNMFWILLCLCEPITTNKINDIDLYFFLRNDPFSKFILKYITNQSSFEEKSNVEKIKNNVKNFESFQKQPKFITCIFWMTFKSLSVFFKPAIDEFIRIVQEVANAKDKNFYYMNIHAWKIFLYSSRFVQLLFKFLHLCMSYFLNVAYLYDVNGDVNMNMQNYLNDHNSNYSHLVLKSCPPPNERNYKKYRTFGSFVNISTRKMDEGEGNDSVANHANDDKMSQGERDETRESGPSEGKDGDMCEIGDINYETNEENSEQANFQNRGDHLYASPQFSIIPTFFLSDIFDIIYLLHELDTFKSQNNENFMSYLNVDLFLAFCIFTMLSENHIKSIHLRCESAPKTFTYLYKSDNLKKVIEESELTKKYIIKSLTNVFIASQKGEYTERMQTRVRIVENFNSFFLNKTYVNQFTQLIINNNNLFVHLIHLLLNDASFLVEEVVSYLSEIKRREDNKKKNEAERSSLSANTSNNNTYASATRNNRNSNVGISNQMNTSYIQNSDNENLQNLNGFSYNSDNSENDDSTGGGVDVGTDVTNENMRNLAAKTKMIITYCYKSCIFLNLLCKNYPNNIITSNTILCQIVTCLNCYFDYLVGPKCLNIKVKNMEQYNFRPQLWLTSIVESYLYLLNADKEYEELLIREIANEGRYYKADIFNKAYYICKREGLLHKEELNKFKMFCQQIIDMKDEVELFDDVNDIPEKFLDPILQDIMLDPVLLPTSGIIIDRKNIERHLMSEPNDPFNRAPLSKEQLVSLPELKEEIHKYINELRQEKRKKKQKNLELQLHNEDIEKDNETSNNEKFDGRSNEKDGEKAKKSPGDEAPDMKQV</sequence>
<gene>
    <name evidence="14" type="primary">UBE4B</name>
    <name evidence="13" type="ORF">PMALA_004300</name>
    <name evidence="14" type="ORF">PMUG01_05019500</name>
</gene>